<dbReference type="RefSeq" id="WP_009538493.1">
    <property type="nucleotide sequence ID" value="NZ_ANHY01000002.1"/>
</dbReference>
<dbReference type="InterPro" id="IPR022966">
    <property type="entry name" value="RNase_II/R_CS"/>
</dbReference>
<evidence type="ECO:0000256" key="5">
    <source>
        <dbReference type="ARBA" id="ARBA00022839"/>
    </source>
</evidence>
<dbReference type="EC" id="3.1.13.1" evidence="7"/>
<dbReference type="Pfam" id="PF00575">
    <property type="entry name" value="S1"/>
    <property type="match status" value="1"/>
</dbReference>
<dbReference type="GO" id="GO:0006402">
    <property type="term" value="P:mRNA catabolic process"/>
    <property type="evidence" value="ECO:0007669"/>
    <property type="project" value="TreeGrafter"/>
</dbReference>
<dbReference type="GO" id="GO:0008859">
    <property type="term" value="F:exoribonuclease II activity"/>
    <property type="evidence" value="ECO:0007669"/>
    <property type="project" value="UniProtKB-UniRule"/>
</dbReference>
<dbReference type="Gene3D" id="2.40.50.140">
    <property type="entry name" value="Nucleic acid-binding proteins"/>
    <property type="match status" value="1"/>
</dbReference>
<comment type="caution">
    <text evidence="10">The sequence shown here is derived from an EMBL/GenBank/DDBJ whole genome shotgun (WGS) entry which is preliminary data.</text>
</comment>
<dbReference type="OrthoDB" id="9764149at2"/>
<proteinExistence type="inferred from homology"/>
<dbReference type="InterPro" id="IPR001900">
    <property type="entry name" value="RNase_II/R"/>
</dbReference>
<dbReference type="InterPro" id="IPR040476">
    <property type="entry name" value="CSD2"/>
</dbReference>
<keyword evidence="4 7" id="KW-0378">Hydrolase</keyword>
<evidence type="ECO:0000256" key="4">
    <source>
        <dbReference type="ARBA" id="ARBA00022801"/>
    </source>
</evidence>
<reference evidence="10 11" key="1">
    <citation type="journal article" date="2013" name="Genome Announc.">
        <title>Draft Genome Sequence of an Alphaproteobacterium, Caenispirillum salinarum AK4(T), Isolated from a Solar Saltern.</title>
        <authorList>
            <person name="Khatri I."/>
            <person name="Singh A."/>
            <person name="Korpole S."/>
            <person name="Pinnaka A.K."/>
            <person name="Subramanian S."/>
        </authorList>
    </citation>
    <scope>NUCLEOTIDE SEQUENCE [LARGE SCALE GENOMIC DNA]</scope>
    <source>
        <strain evidence="10 11">AK4</strain>
    </source>
</reference>
<dbReference type="NCBIfam" id="TIGR02063">
    <property type="entry name" value="RNase_R"/>
    <property type="match status" value="1"/>
</dbReference>
<dbReference type="InterPro" id="IPR004476">
    <property type="entry name" value="RNase_II/RNase_R"/>
</dbReference>
<dbReference type="EMBL" id="ANHY01000002">
    <property type="protein sequence ID" value="EKV32666.1"/>
    <property type="molecule type" value="Genomic_DNA"/>
</dbReference>
<dbReference type="eggNOG" id="COG0557">
    <property type="taxonomic scope" value="Bacteria"/>
</dbReference>
<dbReference type="NCBIfam" id="TIGR00358">
    <property type="entry name" value="3_prime_RNase"/>
    <property type="match status" value="1"/>
</dbReference>
<comment type="similarity">
    <text evidence="7">Belongs to the RNR ribonuclease family. RNase R subfamily.</text>
</comment>
<keyword evidence="3 7" id="KW-0540">Nuclease</keyword>
<evidence type="ECO:0000259" key="9">
    <source>
        <dbReference type="PROSITE" id="PS50126"/>
    </source>
</evidence>
<evidence type="ECO:0000313" key="11">
    <source>
        <dbReference type="Proteomes" id="UP000009881"/>
    </source>
</evidence>
<evidence type="ECO:0000256" key="3">
    <source>
        <dbReference type="ARBA" id="ARBA00022722"/>
    </source>
</evidence>
<dbReference type="PANTHER" id="PTHR23355:SF9">
    <property type="entry name" value="DIS3-LIKE EXONUCLEASE 2"/>
    <property type="match status" value="1"/>
</dbReference>
<dbReference type="PROSITE" id="PS01175">
    <property type="entry name" value="RIBONUCLEASE_II"/>
    <property type="match status" value="1"/>
</dbReference>
<dbReference type="GO" id="GO:0005829">
    <property type="term" value="C:cytosol"/>
    <property type="evidence" value="ECO:0007669"/>
    <property type="project" value="TreeGrafter"/>
</dbReference>
<keyword evidence="5 7" id="KW-0269">Exonuclease</keyword>
<dbReference type="SMART" id="SM00316">
    <property type="entry name" value="S1"/>
    <property type="match status" value="1"/>
</dbReference>
<comment type="subcellular location">
    <subcellularLocation>
        <location evidence="7">Cytoplasm</location>
    </subcellularLocation>
</comment>
<dbReference type="SUPFAM" id="SSF50249">
    <property type="entry name" value="Nucleic acid-binding proteins"/>
    <property type="match status" value="2"/>
</dbReference>
<dbReference type="HAMAP" id="MF_01895">
    <property type="entry name" value="RNase_R"/>
    <property type="match status" value="1"/>
</dbReference>
<evidence type="ECO:0000256" key="2">
    <source>
        <dbReference type="ARBA" id="ARBA00022490"/>
    </source>
</evidence>
<protein>
    <recommendedName>
        <fullName evidence="7">Ribonuclease R</fullName>
        <shortName evidence="7">RNase R</shortName>
        <ecNumber evidence="7">3.1.13.1</ecNumber>
    </recommendedName>
</protein>
<dbReference type="InterPro" id="IPR003029">
    <property type="entry name" value="S1_domain"/>
</dbReference>
<dbReference type="PROSITE" id="PS50126">
    <property type="entry name" value="S1"/>
    <property type="match status" value="1"/>
</dbReference>
<feature type="compositionally biased region" description="Basic residues" evidence="8">
    <location>
        <begin position="754"/>
        <end position="779"/>
    </location>
</feature>
<dbReference type="Pfam" id="PF00773">
    <property type="entry name" value="RNB"/>
    <property type="match status" value="1"/>
</dbReference>
<dbReference type="InterPro" id="IPR050180">
    <property type="entry name" value="RNR_Ribonuclease"/>
</dbReference>
<dbReference type="PANTHER" id="PTHR23355">
    <property type="entry name" value="RIBONUCLEASE"/>
    <property type="match status" value="1"/>
</dbReference>
<sequence length="779" mass="86209">MTKPKQPAPLPTKDQVLEFINESPGKVGKREIARAFHIGSQDRVWLKKILKDLAEEGAIERGHKRQFHRPGALPDVLVVEVIAIDPEGGLVAKPVTWTQEDTPPRILLTDRKSQAMGRGDRALVRVRRIRDDLYEGKLIKRLAGAPNQVLGVYETGAEGGRLVPTSKREKTEYLVPAGDTMGADPGEIVLAEVLPGRRLGLRLAKVVERLGHTGEAKSVSLICIHENDIPVEFPPEALKQAEDAEAATLGKREDLRAIPFVTIDGEDARDFDDAVFAEADDAEDNPGGFRMMVAIADVAHYVRPGDPLDRAAFERGNSVYFPDRVVPMLPEALSNGWCSLRPNEDRPVMAVRMRIDRHGNKLDHAFTRGMIRSSARLTYTQVQNAMDGMADELTGPLVEPVLKPLYGALHALAEARDRRGTLDLDIPERRILVNDEGEVTGVVIRPRFDSHRLIEEFMILANVCAAEELEKHDTPCMYRVHDEPAPERLQALREFLDSMDLTLTTGTIKPHHFNKILESVKGSPDEIIVNEVVLRSQAQAVYSPENLGHFGLGLRRYAHFTSPIRRYSDLVVHRGLIRALGLGKDGLTDEEMERMEPIGEHISITERRAATAERDAVDRFAAAWLANHVGSLFSGRIRGVNRFGLFVELSETGASGLVPISTLPDDYYLHDEAQHALIGRKLRRTYRLGDLVTAQLMEASPLTGGMLFHIVEEKGHAGVRKPGETVDPSTGARKPAGSVGRQRRVKAAKDTRRVKVAGRVTAKGKKPGKGGKVSRKTKR</sequence>
<gene>
    <name evidence="7" type="primary">rnr</name>
    <name evidence="10" type="ORF">C882_1503</name>
</gene>
<evidence type="ECO:0000256" key="6">
    <source>
        <dbReference type="ARBA" id="ARBA00022884"/>
    </source>
</evidence>
<feature type="domain" description="S1 motif" evidence="9">
    <location>
        <begin position="630"/>
        <end position="711"/>
    </location>
</feature>
<evidence type="ECO:0000313" key="10">
    <source>
        <dbReference type="EMBL" id="EKV32666.1"/>
    </source>
</evidence>
<dbReference type="AlphaFoldDB" id="K9HWZ4"/>
<comment type="catalytic activity">
    <reaction evidence="1 7">
        <text>Exonucleolytic cleavage in the 3'- to 5'-direction to yield nucleoside 5'-phosphates.</text>
        <dbReference type="EC" id="3.1.13.1"/>
    </reaction>
</comment>
<dbReference type="Proteomes" id="UP000009881">
    <property type="component" value="Unassembled WGS sequence"/>
</dbReference>
<dbReference type="SMART" id="SM00955">
    <property type="entry name" value="RNB"/>
    <property type="match status" value="1"/>
</dbReference>
<evidence type="ECO:0000256" key="1">
    <source>
        <dbReference type="ARBA" id="ARBA00001849"/>
    </source>
</evidence>
<keyword evidence="6 7" id="KW-0694">RNA-binding</keyword>
<feature type="region of interest" description="Disordered" evidence="8">
    <location>
        <begin position="719"/>
        <end position="779"/>
    </location>
</feature>
<comment type="function">
    <text evidence="7">3'-5' exoribonuclease that releases 5'-nucleoside monophosphates and is involved in maturation of structured RNAs.</text>
</comment>
<dbReference type="Pfam" id="PF17876">
    <property type="entry name" value="CSD2"/>
    <property type="match status" value="1"/>
</dbReference>
<dbReference type="GO" id="GO:0003723">
    <property type="term" value="F:RNA binding"/>
    <property type="evidence" value="ECO:0007669"/>
    <property type="project" value="UniProtKB-UniRule"/>
</dbReference>
<dbReference type="InterPro" id="IPR012340">
    <property type="entry name" value="NA-bd_OB-fold"/>
</dbReference>
<name>K9HWZ4_9PROT</name>
<organism evidence="10 11">
    <name type="scientific">Caenispirillum salinarum AK4</name>
    <dbReference type="NCBI Taxonomy" id="1238182"/>
    <lineage>
        <taxon>Bacteria</taxon>
        <taxon>Pseudomonadati</taxon>
        <taxon>Pseudomonadota</taxon>
        <taxon>Alphaproteobacteria</taxon>
        <taxon>Rhodospirillales</taxon>
        <taxon>Novispirillaceae</taxon>
        <taxon>Caenispirillum</taxon>
    </lineage>
</organism>
<keyword evidence="11" id="KW-1185">Reference proteome</keyword>
<evidence type="ECO:0000256" key="8">
    <source>
        <dbReference type="SAM" id="MobiDB-lite"/>
    </source>
</evidence>
<dbReference type="InterPro" id="IPR011805">
    <property type="entry name" value="RNase_R"/>
</dbReference>
<evidence type="ECO:0000256" key="7">
    <source>
        <dbReference type="HAMAP-Rule" id="MF_01895"/>
    </source>
</evidence>
<dbReference type="CDD" id="cd04471">
    <property type="entry name" value="S1_RNase_R"/>
    <property type="match status" value="1"/>
</dbReference>
<keyword evidence="2 7" id="KW-0963">Cytoplasm</keyword>
<dbReference type="STRING" id="1238182.C882_1503"/>
<accession>K9HWZ4</accession>
<dbReference type="PATRIC" id="fig|1238182.3.peg.41"/>